<evidence type="ECO:0000313" key="3">
    <source>
        <dbReference type="WBParaSite" id="Pan_g16543.t1"/>
    </source>
</evidence>
<reference evidence="2" key="1">
    <citation type="journal article" date="2013" name="Genetics">
        <title>The draft genome and transcriptome of Panagrellus redivivus are shaped by the harsh demands of a free-living lifestyle.</title>
        <authorList>
            <person name="Srinivasan J."/>
            <person name="Dillman A.R."/>
            <person name="Macchietto M.G."/>
            <person name="Heikkinen L."/>
            <person name="Lakso M."/>
            <person name="Fracchia K.M."/>
            <person name="Antoshechkin I."/>
            <person name="Mortazavi A."/>
            <person name="Wong G."/>
            <person name="Sternberg P.W."/>
        </authorList>
    </citation>
    <scope>NUCLEOTIDE SEQUENCE [LARGE SCALE GENOMIC DNA]</scope>
    <source>
        <strain evidence="2">MT8872</strain>
    </source>
</reference>
<proteinExistence type="predicted"/>
<name>A0A7E4V5N3_PANRE</name>
<keyword evidence="2" id="KW-1185">Reference proteome</keyword>
<dbReference type="Proteomes" id="UP000492821">
    <property type="component" value="Unassembled WGS sequence"/>
</dbReference>
<evidence type="ECO:0000313" key="2">
    <source>
        <dbReference type="Proteomes" id="UP000492821"/>
    </source>
</evidence>
<keyword evidence="1" id="KW-0472">Membrane</keyword>
<organism evidence="2 3">
    <name type="scientific">Panagrellus redivivus</name>
    <name type="common">Microworm</name>
    <dbReference type="NCBI Taxonomy" id="6233"/>
    <lineage>
        <taxon>Eukaryota</taxon>
        <taxon>Metazoa</taxon>
        <taxon>Ecdysozoa</taxon>
        <taxon>Nematoda</taxon>
        <taxon>Chromadorea</taxon>
        <taxon>Rhabditida</taxon>
        <taxon>Tylenchina</taxon>
        <taxon>Panagrolaimomorpha</taxon>
        <taxon>Panagrolaimoidea</taxon>
        <taxon>Panagrolaimidae</taxon>
        <taxon>Panagrellus</taxon>
    </lineage>
</organism>
<keyword evidence="1" id="KW-1133">Transmembrane helix</keyword>
<reference evidence="3" key="2">
    <citation type="submission" date="2020-10" db="UniProtKB">
        <authorList>
            <consortium name="WormBaseParasite"/>
        </authorList>
    </citation>
    <scope>IDENTIFICATION</scope>
</reference>
<keyword evidence="1" id="KW-0812">Transmembrane</keyword>
<evidence type="ECO:0000256" key="1">
    <source>
        <dbReference type="SAM" id="Phobius"/>
    </source>
</evidence>
<feature type="transmembrane region" description="Helical" evidence="1">
    <location>
        <begin position="149"/>
        <end position="173"/>
    </location>
</feature>
<dbReference type="AlphaFoldDB" id="A0A7E4V5N3"/>
<sequence>MAEMRLYAGEEVTVTFTGPELQIEIDNHKTEGEMFVMCFKSYPNNYARRCPIGYASLYYLTSQWGITYRYYITRRGHLSDTSLTDVLGPIVFGKDGSITLLVYKLPSKCTLRVLNAAKVVPTTTTTTTTTTEKTTTTIASIKETSYKTVYFVIGGLALLLIIIIAVGIVWILWHRKTNATPPP</sequence>
<accession>A0A7E4V5N3</accession>
<dbReference type="WBParaSite" id="Pan_g16543.t1">
    <property type="protein sequence ID" value="Pan_g16543.t1"/>
    <property type="gene ID" value="Pan_g16543"/>
</dbReference>
<protein>
    <submittedName>
        <fullName evidence="3">DOMON domain-containing protein</fullName>
    </submittedName>
</protein>